<keyword evidence="2" id="KW-0812">Transmembrane</keyword>
<evidence type="ECO:0000313" key="3">
    <source>
        <dbReference type="EMBL" id="GGD65285.1"/>
    </source>
</evidence>
<feature type="region of interest" description="Disordered" evidence="1">
    <location>
        <begin position="280"/>
        <end position="326"/>
    </location>
</feature>
<protein>
    <submittedName>
        <fullName evidence="3">Uncharacterized protein</fullName>
    </submittedName>
</protein>
<dbReference type="AlphaFoldDB" id="A0A916YX17"/>
<organism evidence="3 4">
    <name type="scientific">Croceicoccus mobilis</name>
    <dbReference type="NCBI Taxonomy" id="1703339"/>
    <lineage>
        <taxon>Bacteria</taxon>
        <taxon>Pseudomonadati</taxon>
        <taxon>Pseudomonadota</taxon>
        <taxon>Alphaproteobacteria</taxon>
        <taxon>Sphingomonadales</taxon>
        <taxon>Erythrobacteraceae</taxon>
        <taxon>Croceicoccus</taxon>
    </lineage>
</organism>
<dbReference type="OrthoDB" id="7432270at2"/>
<dbReference type="RefSeq" id="WP_066775427.1">
    <property type="nucleotide sequence ID" value="NZ_BMIP01000002.1"/>
</dbReference>
<reference evidence="3" key="1">
    <citation type="journal article" date="2014" name="Int. J. Syst. Evol. Microbiol.">
        <title>Complete genome sequence of Corynebacterium casei LMG S-19264T (=DSM 44701T), isolated from a smear-ripened cheese.</title>
        <authorList>
            <consortium name="US DOE Joint Genome Institute (JGI-PGF)"/>
            <person name="Walter F."/>
            <person name="Albersmeier A."/>
            <person name="Kalinowski J."/>
            <person name="Ruckert C."/>
        </authorList>
    </citation>
    <scope>NUCLEOTIDE SEQUENCE</scope>
    <source>
        <strain evidence="3">CGMCC 1.15360</strain>
    </source>
</reference>
<keyword evidence="4" id="KW-1185">Reference proteome</keyword>
<feature type="compositionally biased region" description="Polar residues" evidence="1">
    <location>
        <begin position="298"/>
        <end position="317"/>
    </location>
</feature>
<sequence length="326" mass="34626">MEASSPTSYDAPAGNRLRKYAASVLMAFVLGLAAAFYLAWSTGWLASDDAETPQQAAALPAGDGEDGDAELRAAAPVTPSTSSTLPADASMGMRVTELERRLNRLDLQAEAASGNAARAEGLLIAFASRRLVEQGAPLGYLENQLRLRFGNAQPNAVRTIINSARNPVTLDQLRQSLQKLPSTATETPDDLTGWAKLRAEIGNLFVLRNSDAPSPQPEVRLERAEQLLNDGRVEAAAALVARLPNREATADWLADARRFVATHQALDLIETAALLESRNLTDSSGQPVRQPSPAAPSGINNSAQETQAPGDASSEQAETVAPQPEE</sequence>
<keyword evidence="2" id="KW-1133">Transmembrane helix</keyword>
<dbReference type="Proteomes" id="UP000612349">
    <property type="component" value="Unassembled WGS sequence"/>
</dbReference>
<name>A0A916YX17_9SPHN</name>
<proteinExistence type="predicted"/>
<evidence type="ECO:0000256" key="2">
    <source>
        <dbReference type="SAM" id="Phobius"/>
    </source>
</evidence>
<keyword evidence="2" id="KW-0472">Membrane</keyword>
<dbReference type="EMBL" id="BMIP01000002">
    <property type="protein sequence ID" value="GGD65285.1"/>
    <property type="molecule type" value="Genomic_DNA"/>
</dbReference>
<comment type="caution">
    <text evidence="3">The sequence shown here is derived from an EMBL/GenBank/DDBJ whole genome shotgun (WGS) entry which is preliminary data.</text>
</comment>
<reference evidence="3" key="2">
    <citation type="submission" date="2020-09" db="EMBL/GenBank/DDBJ databases">
        <authorList>
            <person name="Sun Q."/>
            <person name="Zhou Y."/>
        </authorList>
    </citation>
    <scope>NUCLEOTIDE SEQUENCE</scope>
    <source>
        <strain evidence="3">CGMCC 1.15360</strain>
    </source>
</reference>
<evidence type="ECO:0000256" key="1">
    <source>
        <dbReference type="SAM" id="MobiDB-lite"/>
    </source>
</evidence>
<evidence type="ECO:0000313" key="4">
    <source>
        <dbReference type="Proteomes" id="UP000612349"/>
    </source>
</evidence>
<accession>A0A916YX17</accession>
<feature type="transmembrane region" description="Helical" evidence="2">
    <location>
        <begin position="20"/>
        <end position="40"/>
    </location>
</feature>
<feature type="compositionally biased region" description="Polar residues" evidence="1">
    <location>
        <begin position="280"/>
        <end position="289"/>
    </location>
</feature>
<gene>
    <name evidence="3" type="ORF">GCM10010990_13480</name>
</gene>